<name>A0A0E9QCR3_ANGAN</name>
<organism evidence="1">
    <name type="scientific">Anguilla anguilla</name>
    <name type="common">European freshwater eel</name>
    <name type="synonym">Muraena anguilla</name>
    <dbReference type="NCBI Taxonomy" id="7936"/>
    <lineage>
        <taxon>Eukaryota</taxon>
        <taxon>Metazoa</taxon>
        <taxon>Chordata</taxon>
        <taxon>Craniata</taxon>
        <taxon>Vertebrata</taxon>
        <taxon>Euteleostomi</taxon>
        <taxon>Actinopterygii</taxon>
        <taxon>Neopterygii</taxon>
        <taxon>Teleostei</taxon>
        <taxon>Anguilliformes</taxon>
        <taxon>Anguillidae</taxon>
        <taxon>Anguilla</taxon>
    </lineage>
</organism>
<reference evidence="1" key="2">
    <citation type="journal article" date="2015" name="Fish Shellfish Immunol.">
        <title>Early steps in the European eel (Anguilla anguilla)-Vibrio vulnificus interaction in the gills: Role of the RtxA13 toxin.</title>
        <authorList>
            <person name="Callol A."/>
            <person name="Pajuelo D."/>
            <person name="Ebbesson L."/>
            <person name="Teles M."/>
            <person name="MacKenzie S."/>
            <person name="Amaro C."/>
        </authorList>
    </citation>
    <scope>NUCLEOTIDE SEQUENCE</scope>
</reference>
<protein>
    <submittedName>
        <fullName evidence="1">Uncharacterized protein</fullName>
    </submittedName>
</protein>
<accession>A0A0E9QCR3</accession>
<reference evidence="1" key="1">
    <citation type="submission" date="2014-11" db="EMBL/GenBank/DDBJ databases">
        <authorList>
            <person name="Amaro Gonzalez C."/>
        </authorList>
    </citation>
    <scope>NUCLEOTIDE SEQUENCE</scope>
</reference>
<proteinExistence type="predicted"/>
<sequence length="19" mass="2108">MSARCFQPAIARAVIQNEC</sequence>
<evidence type="ECO:0000313" key="1">
    <source>
        <dbReference type="EMBL" id="JAH14277.1"/>
    </source>
</evidence>
<dbReference type="AlphaFoldDB" id="A0A0E9QCR3"/>
<dbReference type="EMBL" id="GBXM01094300">
    <property type="protein sequence ID" value="JAH14277.1"/>
    <property type="molecule type" value="Transcribed_RNA"/>
</dbReference>